<gene>
    <name evidence="1" type="ORF">PhaeoP66_01345</name>
    <name evidence="2" type="ORF">PhaeoP88_02079</name>
</gene>
<reference evidence="3 4" key="2">
    <citation type="journal article" date="2017" name="Genome Biol. Evol.">
        <title>Trajectories and Drivers of Genome Evolution in Surface-Associated Marine Phaeobacter.</title>
        <authorList>
            <person name="Freese H.M."/>
            <person name="Sikorski J."/>
            <person name="Bunk B."/>
            <person name="Scheuner C."/>
            <person name="Meier-Kolthoff J.P."/>
            <person name="Sproer C."/>
            <person name="Gram L."/>
            <person name="Overmann J."/>
        </authorList>
    </citation>
    <scope>NUCLEOTIDE SEQUENCE [LARGE SCALE GENOMIC DNA]</scope>
    <source>
        <strain evidence="1 4">P66</strain>
        <strain evidence="2 3">P88</strain>
    </source>
</reference>
<evidence type="ECO:0000313" key="4">
    <source>
        <dbReference type="Proteomes" id="UP000236536"/>
    </source>
</evidence>
<evidence type="ECO:0000313" key="3">
    <source>
        <dbReference type="Proteomes" id="UP000236447"/>
    </source>
</evidence>
<evidence type="ECO:0000313" key="1">
    <source>
        <dbReference type="EMBL" id="AUQ94139.1"/>
    </source>
</evidence>
<accession>A0A2I7KA34</accession>
<reference evidence="2 3" key="1">
    <citation type="journal article" date="2017" name="Front. Microbiol.">
        <title>Phaeobacter piscinae sp. nov., a species of the Roseobacter group and potential aquaculture probiont.</title>
        <authorList>
            <person name="Sonnenschein E.C."/>
            <person name="Phippen C.B.W."/>
            <person name="Nielsen K.F."/>
            <person name="Mateiu R.V."/>
            <person name="Melchiorsen J."/>
            <person name="Gram L."/>
            <person name="Overmann J."/>
            <person name="Freese H.M."/>
        </authorList>
    </citation>
    <scope>NUCLEOTIDE SEQUENCE [LARGE SCALE GENOMIC DNA]</scope>
    <source>
        <strain evidence="2 3">P88</strain>
    </source>
</reference>
<dbReference type="Proteomes" id="UP000236536">
    <property type="component" value="Chromosome"/>
</dbReference>
<name>A0A2I7KA34_9RHOB</name>
<dbReference type="Proteomes" id="UP000236447">
    <property type="component" value="Chromosome"/>
</dbReference>
<organism evidence="2 3">
    <name type="scientific">Phaeobacter inhibens</name>
    <dbReference type="NCBI Taxonomy" id="221822"/>
    <lineage>
        <taxon>Bacteria</taxon>
        <taxon>Pseudomonadati</taxon>
        <taxon>Pseudomonadota</taxon>
        <taxon>Alphaproteobacteria</taxon>
        <taxon>Rhodobacterales</taxon>
        <taxon>Roseobacteraceae</taxon>
        <taxon>Phaeobacter</taxon>
    </lineage>
</organism>
<dbReference type="EMBL" id="CP010725">
    <property type="protein sequence ID" value="AUQ99445.1"/>
    <property type="molecule type" value="Genomic_DNA"/>
</dbReference>
<reference evidence="1 4" key="3">
    <citation type="journal article" date="2017" name="Int. J. Syst. Evol. Microbiol.">
        <title>Adaptation of Surface-Associated Bacteria to the Open Ocean: A Genomically Distinct Subpopulation of Phaeobacter gallaeciensis Colonizes Pacific Mesozooplankton.</title>
        <authorList>
            <person name="Freese H.M."/>
            <person name="Methner A."/>
            <person name="Overmann J."/>
        </authorList>
    </citation>
    <scope>NUCLEOTIDE SEQUENCE [LARGE SCALE GENOMIC DNA]</scope>
    <source>
        <strain evidence="1 4">P66</strain>
    </source>
</reference>
<dbReference type="AlphaFoldDB" id="A0A2I7KA34"/>
<sequence length="86" mass="9199">MRSAPSFFCLFRLSSFPKYSGGLGAGPQFALCLGPTCAAPQNPEKSAALFANIGDHDFHLVSRQIATQQLITQNEGRRAGDCQLLG</sequence>
<dbReference type="EMBL" id="CP010705">
    <property type="protein sequence ID" value="AUQ94139.1"/>
    <property type="molecule type" value="Genomic_DNA"/>
</dbReference>
<proteinExistence type="predicted"/>
<protein>
    <submittedName>
        <fullName evidence="2">Uncharacterized protein</fullName>
    </submittedName>
</protein>
<evidence type="ECO:0000313" key="2">
    <source>
        <dbReference type="EMBL" id="AUQ99445.1"/>
    </source>
</evidence>
<keyword evidence="4" id="KW-1185">Reference proteome</keyword>